<evidence type="ECO:0000256" key="4">
    <source>
        <dbReference type="ARBA" id="ARBA00022553"/>
    </source>
</evidence>
<reference evidence="14 15" key="1">
    <citation type="submission" date="2023-11" db="EMBL/GenBank/DDBJ databases">
        <title>Draft genome of Azohydromonas lata strain H1 (DSM1123), a polyhydroxyalkanoate producer.</title>
        <authorList>
            <person name="Traversa D."/>
            <person name="D'Addabbo P."/>
            <person name="Pazzani C."/>
            <person name="Manzari C."/>
            <person name="Chiara M."/>
            <person name="Scrascia M."/>
        </authorList>
    </citation>
    <scope>NUCLEOTIDE SEQUENCE [LARGE SCALE GENOMIC DNA]</scope>
    <source>
        <strain evidence="14 15">H1</strain>
    </source>
</reference>
<feature type="domain" description="Histidine kinase" evidence="9">
    <location>
        <begin position="780"/>
        <end position="1000"/>
    </location>
</feature>
<accession>A0ABU5IA69</accession>
<dbReference type="InterPro" id="IPR011006">
    <property type="entry name" value="CheY-like_superfamily"/>
</dbReference>
<dbReference type="Proteomes" id="UP001293718">
    <property type="component" value="Unassembled WGS sequence"/>
</dbReference>
<dbReference type="Gene3D" id="3.30.565.10">
    <property type="entry name" value="Histidine kinase-like ATPase, C-terminal domain"/>
    <property type="match status" value="1"/>
</dbReference>
<dbReference type="Pfam" id="PF02518">
    <property type="entry name" value="HATPase_c"/>
    <property type="match status" value="1"/>
</dbReference>
<dbReference type="PANTHER" id="PTHR45339">
    <property type="entry name" value="HYBRID SIGNAL TRANSDUCTION HISTIDINE KINASE J"/>
    <property type="match status" value="1"/>
</dbReference>
<dbReference type="InterPro" id="IPR003661">
    <property type="entry name" value="HisK_dim/P_dom"/>
</dbReference>
<dbReference type="InterPro" id="IPR035965">
    <property type="entry name" value="PAS-like_dom_sf"/>
</dbReference>
<dbReference type="InterPro" id="IPR000014">
    <property type="entry name" value="PAS"/>
</dbReference>
<dbReference type="EC" id="2.7.13.3" evidence="3"/>
<dbReference type="RefSeq" id="WP_322464501.1">
    <property type="nucleotide sequence ID" value="NZ_JAXOJX010000004.1"/>
</dbReference>
<dbReference type="Gene3D" id="2.10.70.100">
    <property type="match status" value="2"/>
</dbReference>
<name>A0ABU5IA69_9BURK</name>
<comment type="catalytic activity">
    <reaction evidence="1">
        <text>ATP + protein L-histidine = ADP + protein N-phospho-L-histidine.</text>
        <dbReference type="EC" id="2.7.13.3"/>
    </reaction>
</comment>
<feature type="transmembrane region" description="Helical" evidence="8">
    <location>
        <begin position="26"/>
        <end position="48"/>
    </location>
</feature>
<dbReference type="PRINTS" id="PR00344">
    <property type="entry name" value="BCTRLSENSOR"/>
</dbReference>
<keyword evidence="8" id="KW-0472">Membrane</keyword>
<evidence type="ECO:0000256" key="1">
    <source>
        <dbReference type="ARBA" id="ARBA00000085"/>
    </source>
</evidence>
<dbReference type="InterPro" id="IPR004358">
    <property type="entry name" value="Sig_transdc_His_kin-like_C"/>
</dbReference>
<dbReference type="NCBIfam" id="TIGR00229">
    <property type="entry name" value="sensory_box"/>
    <property type="match status" value="2"/>
</dbReference>
<protein>
    <recommendedName>
        <fullName evidence="3">histidine kinase</fullName>
        <ecNumber evidence="3">2.7.13.3</ecNumber>
    </recommendedName>
</protein>
<dbReference type="InterPro" id="IPR013656">
    <property type="entry name" value="PAS_4"/>
</dbReference>
<evidence type="ECO:0000259" key="12">
    <source>
        <dbReference type="PROSITE" id="PS50113"/>
    </source>
</evidence>
<dbReference type="SMART" id="SM00091">
    <property type="entry name" value="PAS"/>
    <property type="match status" value="2"/>
</dbReference>
<evidence type="ECO:0000259" key="9">
    <source>
        <dbReference type="PROSITE" id="PS50109"/>
    </source>
</evidence>
<dbReference type="Pfam" id="PF00072">
    <property type="entry name" value="Response_reg"/>
    <property type="match status" value="2"/>
</dbReference>
<dbReference type="SMART" id="SM00086">
    <property type="entry name" value="PAC"/>
    <property type="match status" value="3"/>
</dbReference>
<dbReference type="InterPro" id="IPR001789">
    <property type="entry name" value="Sig_transdc_resp-reg_receiver"/>
</dbReference>
<dbReference type="Gene3D" id="3.30.450.20">
    <property type="entry name" value="PAS domain"/>
    <property type="match status" value="3"/>
</dbReference>
<dbReference type="PROSITE" id="PS50110">
    <property type="entry name" value="RESPONSE_REGULATORY"/>
    <property type="match status" value="2"/>
</dbReference>
<dbReference type="CDD" id="cd17546">
    <property type="entry name" value="REC_hyHK_CKI1_RcsC-like"/>
    <property type="match status" value="2"/>
</dbReference>
<dbReference type="CDD" id="cd18774">
    <property type="entry name" value="PDC2_HK_sensor"/>
    <property type="match status" value="1"/>
</dbReference>
<feature type="domain" description="Response regulatory" evidence="10">
    <location>
        <begin position="1167"/>
        <end position="1282"/>
    </location>
</feature>
<feature type="domain" description="PAS" evidence="11">
    <location>
        <begin position="622"/>
        <end position="688"/>
    </location>
</feature>
<dbReference type="SMART" id="SM00387">
    <property type="entry name" value="HATPase_c"/>
    <property type="match status" value="1"/>
</dbReference>
<keyword evidence="5" id="KW-0808">Transferase</keyword>
<comment type="subcellular location">
    <subcellularLocation>
        <location evidence="2">Membrane</location>
    </subcellularLocation>
</comment>
<dbReference type="EMBL" id="JAXOJX010000004">
    <property type="protein sequence ID" value="MDZ5455812.1"/>
    <property type="molecule type" value="Genomic_DNA"/>
</dbReference>
<feature type="modified residue" description="4-aspartylphosphate" evidence="7">
    <location>
        <position position="1216"/>
    </location>
</feature>
<feature type="domain" description="PAC" evidence="12">
    <location>
        <begin position="573"/>
        <end position="625"/>
    </location>
</feature>
<dbReference type="Pfam" id="PF08448">
    <property type="entry name" value="PAS_4"/>
    <property type="match status" value="1"/>
</dbReference>
<evidence type="ECO:0000259" key="13">
    <source>
        <dbReference type="PROSITE" id="PS50885"/>
    </source>
</evidence>
<dbReference type="SMART" id="SM00388">
    <property type="entry name" value="HisKA"/>
    <property type="match status" value="1"/>
</dbReference>
<dbReference type="InterPro" id="IPR036890">
    <property type="entry name" value="HATPase_C_sf"/>
</dbReference>
<evidence type="ECO:0000259" key="10">
    <source>
        <dbReference type="PROSITE" id="PS50110"/>
    </source>
</evidence>
<evidence type="ECO:0000256" key="6">
    <source>
        <dbReference type="ARBA" id="ARBA00022777"/>
    </source>
</evidence>
<dbReference type="InterPro" id="IPR003660">
    <property type="entry name" value="HAMP_dom"/>
</dbReference>
<dbReference type="Gene3D" id="1.10.287.130">
    <property type="match status" value="1"/>
</dbReference>
<evidence type="ECO:0000256" key="2">
    <source>
        <dbReference type="ARBA" id="ARBA00004370"/>
    </source>
</evidence>
<dbReference type="InterPro" id="IPR013655">
    <property type="entry name" value="PAS_fold_3"/>
</dbReference>
<dbReference type="PROSITE" id="PS50885">
    <property type="entry name" value="HAMP"/>
    <property type="match status" value="1"/>
</dbReference>
<feature type="domain" description="HAMP" evidence="13">
    <location>
        <begin position="317"/>
        <end position="368"/>
    </location>
</feature>
<dbReference type="Gene3D" id="3.40.50.2300">
    <property type="match status" value="2"/>
</dbReference>
<feature type="domain" description="PAC" evidence="12">
    <location>
        <begin position="692"/>
        <end position="744"/>
    </location>
</feature>
<proteinExistence type="predicted"/>
<keyword evidence="8" id="KW-0812">Transmembrane</keyword>
<evidence type="ECO:0000256" key="3">
    <source>
        <dbReference type="ARBA" id="ARBA00012438"/>
    </source>
</evidence>
<evidence type="ECO:0000256" key="8">
    <source>
        <dbReference type="SAM" id="Phobius"/>
    </source>
</evidence>
<dbReference type="SUPFAM" id="SSF52172">
    <property type="entry name" value="CheY-like"/>
    <property type="match status" value="2"/>
</dbReference>
<feature type="transmembrane region" description="Helical" evidence="8">
    <location>
        <begin position="293"/>
        <end position="312"/>
    </location>
</feature>
<dbReference type="CDD" id="cd16922">
    <property type="entry name" value="HATPase_EvgS-ArcB-TorS-like"/>
    <property type="match status" value="1"/>
</dbReference>
<dbReference type="InterPro" id="IPR005467">
    <property type="entry name" value="His_kinase_dom"/>
</dbReference>
<dbReference type="Pfam" id="PF08447">
    <property type="entry name" value="PAS_3"/>
    <property type="match status" value="1"/>
</dbReference>
<evidence type="ECO:0000256" key="7">
    <source>
        <dbReference type="PROSITE-ProRule" id="PRU00169"/>
    </source>
</evidence>
<evidence type="ECO:0000313" key="15">
    <source>
        <dbReference type="Proteomes" id="UP001293718"/>
    </source>
</evidence>
<keyword evidence="6" id="KW-0418">Kinase</keyword>
<dbReference type="InterPro" id="IPR036097">
    <property type="entry name" value="HisK_dim/P_sf"/>
</dbReference>
<dbReference type="CDD" id="cd00082">
    <property type="entry name" value="HisKA"/>
    <property type="match status" value="1"/>
</dbReference>
<organism evidence="14 15">
    <name type="scientific">Azohydromonas lata</name>
    <dbReference type="NCBI Taxonomy" id="45677"/>
    <lineage>
        <taxon>Bacteria</taxon>
        <taxon>Pseudomonadati</taxon>
        <taxon>Pseudomonadota</taxon>
        <taxon>Betaproteobacteria</taxon>
        <taxon>Burkholderiales</taxon>
        <taxon>Sphaerotilaceae</taxon>
        <taxon>Azohydromonas</taxon>
    </lineage>
</organism>
<feature type="domain" description="PAC" evidence="12">
    <location>
        <begin position="445"/>
        <end position="497"/>
    </location>
</feature>
<dbReference type="PROSITE" id="PS50112">
    <property type="entry name" value="PAS"/>
    <property type="match status" value="1"/>
</dbReference>
<evidence type="ECO:0000256" key="5">
    <source>
        <dbReference type="ARBA" id="ARBA00022679"/>
    </source>
</evidence>
<dbReference type="CDD" id="cd00130">
    <property type="entry name" value="PAS"/>
    <property type="match status" value="2"/>
</dbReference>
<evidence type="ECO:0000259" key="11">
    <source>
        <dbReference type="PROSITE" id="PS50112"/>
    </source>
</evidence>
<keyword evidence="15" id="KW-1185">Reference proteome</keyword>
<dbReference type="PANTHER" id="PTHR45339:SF5">
    <property type="entry name" value="HISTIDINE KINASE"/>
    <property type="match status" value="1"/>
</dbReference>
<dbReference type="PROSITE" id="PS50113">
    <property type="entry name" value="PAC"/>
    <property type="match status" value="3"/>
</dbReference>
<feature type="modified residue" description="4-aspartylphosphate" evidence="7">
    <location>
        <position position="1071"/>
    </location>
</feature>
<keyword evidence="8" id="KW-1133">Transmembrane helix</keyword>
<dbReference type="SMART" id="SM00448">
    <property type="entry name" value="REC"/>
    <property type="match status" value="2"/>
</dbReference>
<dbReference type="InterPro" id="IPR000700">
    <property type="entry name" value="PAS-assoc_C"/>
</dbReference>
<sequence length="1293" mass="138461">MSEPLVPSAGGNRRALAPAGLPGIRLLLTSLILAYLLPCVLGAALLLVHEYRGSRSDLERDTQQTARALVQAVDNQLLRVQSIGQVLATSAVLASGDLAAFHQRAREAVAATGLATNVALITGDMRQVLNTAADYGPALPAPPDPDSTRRVFARGQPVFSDLHTSEVLKHPMVGVEIPVVRGGRMAYALRVGMLAQQLDAVLRTQALPPDWVAGVFDSTGTILARTHAAEQFVGHQAGAQLLQAMNTARAGTVEVITKEGIPVTSSFSCSPVTKWCVAIGIPRQSLLGGLTRTLSMLAAGATLLLVLGAVLARRVGHRISRSVETLTAAAAALGRGDAVAVPDVSVREAAEVAAALAQATELLQERAALVRRRDAQLADAQLLARLGTWSWDAATQEFRASESLCRLLGHDDGLSEWQMETAFPAASWQQLLAAVRQAASTGTGLDMELSAQHASGPLLWLHAKSSVVSDTAGQTLALHGTMQDISERKAAEQALLRAHQRLSVAQRAARAGLWEWDLASGELGWSDELFLLFGLDPRSDRASIDAWQAVVHADDRKQALDALAAAVQQRRALKLSYRIVPSAGDERWIDVFGDVIADSAGQGLRMSGMCIDATDWHRAERALADLSATLDLAPVIVRDFDGTIRHWSQGCEQLYGWRAVEAVGRNVHELLRTVFPLPRTQLDATLQREGKWTGELHHTTRDGRVLVVVARKVLRRDAQGRALAVAEAVADVTAAREAQAELAQLNATLEQRVQLRTQELAAMRDAAEAATRAKSAFLANMSHEIRTPMNAIIGFTHLLMRDATGGQQLQRLQTVEQAAQHLLQILNDILDLSKIEAGKMVLEDAEFELDAILSRIVGLVREPAAAKELELVLDTDALPQRLRGDPTRLSQALLNLLSNAVKFTARGWVRVRAELLRDDAAQVMARFEVSDSGEGIAPERLGALFTAFEQADASTTRRHGGTGLGLALTRHIAQLMGGDVGVQSAPGQGSSFWFTACLGRAADAAHVIMPIRLQGLRALVVDDLSAARSALVEQLWGLSLKAVAADSGQAAVRLAQEARASGESFDVLLIDWRMPAMDGIATLAQLHRTLASPPRCSILVTALDEAHLQEQARVAGFQAVLLKPVTASALHDTLVRLLQSAPDPAQTRPVAGSHTLQALKSRHAGARVLLAEDNAVNQELAVTLLRAADLEVVVAEDGQRAVELALAQGFDAILMDMQMPRMDGLTATAAIRAKRGPGVPIIAMTANAFADDRQACLAAGMNDFLTKPVVLETLYATLQRWLVQREASAGNGP</sequence>
<dbReference type="PROSITE" id="PS50109">
    <property type="entry name" value="HIS_KIN"/>
    <property type="match status" value="1"/>
</dbReference>
<feature type="domain" description="Response regulatory" evidence="10">
    <location>
        <begin position="1017"/>
        <end position="1138"/>
    </location>
</feature>
<evidence type="ECO:0000313" key="14">
    <source>
        <dbReference type="EMBL" id="MDZ5455812.1"/>
    </source>
</evidence>
<dbReference type="SUPFAM" id="SSF55874">
    <property type="entry name" value="ATPase domain of HSP90 chaperone/DNA topoisomerase II/histidine kinase"/>
    <property type="match status" value="1"/>
</dbReference>
<comment type="caution">
    <text evidence="14">The sequence shown here is derived from an EMBL/GenBank/DDBJ whole genome shotgun (WGS) entry which is preliminary data.</text>
</comment>
<dbReference type="SUPFAM" id="SSF47384">
    <property type="entry name" value="Homodimeric domain of signal transducing histidine kinase"/>
    <property type="match status" value="1"/>
</dbReference>
<dbReference type="SUPFAM" id="SSF55785">
    <property type="entry name" value="PYP-like sensor domain (PAS domain)"/>
    <property type="match status" value="3"/>
</dbReference>
<dbReference type="InterPro" id="IPR001610">
    <property type="entry name" value="PAC"/>
</dbReference>
<keyword evidence="4 7" id="KW-0597">Phosphoprotein</keyword>
<gene>
    <name evidence="14" type="ORF">SM757_04435</name>
</gene>
<dbReference type="Pfam" id="PF00512">
    <property type="entry name" value="HisKA"/>
    <property type="match status" value="1"/>
</dbReference>
<dbReference type="InterPro" id="IPR003594">
    <property type="entry name" value="HATPase_dom"/>
</dbReference>